<dbReference type="GO" id="GO:0000976">
    <property type="term" value="F:transcription cis-regulatory region binding"/>
    <property type="evidence" value="ECO:0007669"/>
    <property type="project" value="TreeGrafter"/>
</dbReference>
<reference evidence="6 7" key="1">
    <citation type="submission" date="2016-10" db="EMBL/GenBank/DDBJ databases">
        <authorList>
            <person name="de Groot N.N."/>
        </authorList>
    </citation>
    <scope>NUCLEOTIDE SEQUENCE [LARGE SCALE GENOMIC DNA]</scope>
    <source>
        <strain evidence="6 7">DSM 20475</strain>
    </source>
</reference>
<keyword evidence="7" id="KW-1185">Reference proteome</keyword>
<keyword evidence="4" id="KW-0804">Transcription</keyword>
<sequence length="268" mass="31032">MTQPTVSKQIKKLEGFLEVELFKRTASGVRLTREGAHFKLYAEKMLEAYDKYISEKSSADFVLNTLDKDITFVVTPLLLQSYYEDLESTLKIELGDFNFKFMEAYLPEIQTLVSEKSQTYGLAYCPEDRAVDGDNVQYSVIEKSLIVTCAHRNIFSDKNKTRYIISSQEYFDSYFNEEAIPASLFSSNLDLILKKLNSDPNMSVSLPRNIAERSKINEMNDIQLIYNDDDPFLDLQFIYKEESADERLLIKILEDILRGIFKGDYVRN</sequence>
<evidence type="ECO:0000256" key="4">
    <source>
        <dbReference type="ARBA" id="ARBA00023163"/>
    </source>
</evidence>
<dbReference type="SUPFAM" id="SSF46785">
    <property type="entry name" value="Winged helix' DNA-binding domain"/>
    <property type="match status" value="1"/>
</dbReference>
<protein>
    <submittedName>
        <fullName evidence="6">Regulatory helix-turn-helix protein, lysR family</fullName>
    </submittedName>
</protein>
<dbReference type="EMBL" id="FNAF01000008">
    <property type="protein sequence ID" value="SDD84204.1"/>
    <property type="molecule type" value="Genomic_DNA"/>
</dbReference>
<dbReference type="Pfam" id="PF00126">
    <property type="entry name" value="HTH_1"/>
    <property type="match status" value="1"/>
</dbReference>
<dbReference type="PROSITE" id="PS50931">
    <property type="entry name" value="HTH_LYSR"/>
    <property type="match status" value="1"/>
</dbReference>
<dbReference type="AlphaFoldDB" id="A0A1G6Y147"/>
<dbReference type="Proteomes" id="UP000198995">
    <property type="component" value="Unassembled WGS sequence"/>
</dbReference>
<evidence type="ECO:0000256" key="3">
    <source>
        <dbReference type="ARBA" id="ARBA00023125"/>
    </source>
</evidence>
<comment type="similarity">
    <text evidence="1">Belongs to the LysR transcriptional regulatory family.</text>
</comment>
<evidence type="ECO:0000313" key="7">
    <source>
        <dbReference type="Proteomes" id="UP000198995"/>
    </source>
</evidence>
<keyword evidence="2" id="KW-0805">Transcription regulation</keyword>
<dbReference type="InterPro" id="IPR036390">
    <property type="entry name" value="WH_DNA-bd_sf"/>
</dbReference>
<keyword evidence="3" id="KW-0238">DNA-binding</keyword>
<feature type="domain" description="HTH lysR-type" evidence="5">
    <location>
        <begin position="1"/>
        <end position="32"/>
    </location>
</feature>
<dbReference type="InterPro" id="IPR000847">
    <property type="entry name" value="LysR_HTH_N"/>
</dbReference>
<gene>
    <name evidence="6" type="ORF">SAMN04489866_10852</name>
</gene>
<evidence type="ECO:0000259" key="5">
    <source>
        <dbReference type="PROSITE" id="PS50931"/>
    </source>
</evidence>
<dbReference type="PANTHER" id="PTHR30126:SF40">
    <property type="entry name" value="HTH-TYPE TRANSCRIPTIONAL REGULATOR GLTR"/>
    <property type="match status" value="1"/>
</dbReference>
<accession>A0A1G6Y147</accession>
<dbReference type="STRING" id="2741.SAMN04489866_10852"/>
<name>A0A1G6Y147_PEPNI</name>
<dbReference type="PANTHER" id="PTHR30126">
    <property type="entry name" value="HTH-TYPE TRANSCRIPTIONAL REGULATOR"/>
    <property type="match status" value="1"/>
</dbReference>
<dbReference type="Gene3D" id="1.10.10.10">
    <property type="entry name" value="Winged helix-like DNA-binding domain superfamily/Winged helix DNA-binding domain"/>
    <property type="match status" value="1"/>
</dbReference>
<dbReference type="InterPro" id="IPR036388">
    <property type="entry name" value="WH-like_DNA-bd_sf"/>
</dbReference>
<evidence type="ECO:0000313" key="6">
    <source>
        <dbReference type="EMBL" id="SDD84204.1"/>
    </source>
</evidence>
<evidence type="ECO:0000256" key="1">
    <source>
        <dbReference type="ARBA" id="ARBA00009437"/>
    </source>
</evidence>
<dbReference type="GO" id="GO:0003700">
    <property type="term" value="F:DNA-binding transcription factor activity"/>
    <property type="evidence" value="ECO:0007669"/>
    <property type="project" value="InterPro"/>
</dbReference>
<proteinExistence type="inferred from homology"/>
<evidence type="ECO:0000256" key="2">
    <source>
        <dbReference type="ARBA" id="ARBA00023015"/>
    </source>
</evidence>
<organism evidence="6 7">
    <name type="scientific">Peptococcus niger</name>
    <dbReference type="NCBI Taxonomy" id="2741"/>
    <lineage>
        <taxon>Bacteria</taxon>
        <taxon>Bacillati</taxon>
        <taxon>Bacillota</taxon>
        <taxon>Clostridia</taxon>
        <taxon>Eubacteriales</taxon>
        <taxon>Peptococcaceae</taxon>
        <taxon>Peptococcus</taxon>
    </lineage>
</organism>